<feature type="signal peptide" evidence="4">
    <location>
        <begin position="1"/>
        <end position="23"/>
    </location>
</feature>
<dbReference type="PROSITE" id="PS51257">
    <property type="entry name" value="PROKAR_LIPOPROTEIN"/>
    <property type="match status" value="1"/>
</dbReference>
<keyword evidence="2" id="KW-0186">Copper</keyword>
<evidence type="ECO:0000256" key="2">
    <source>
        <dbReference type="RuleBase" id="RU000393"/>
    </source>
</evidence>
<evidence type="ECO:0000259" key="5">
    <source>
        <dbReference type="Pfam" id="PF00080"/>
    </source>
</evidence>
<dbReference type="InterPro" id="IPR018152">
    <property type="entry name" value="SOD_Cu/Zn_BS"/>
</dbReference>
<evidence type="ECO:0000256" key="4">
    <source>
        <dbReference type="SAM" id="SignalP"/>
    </source>
</evidence>
<dbReference type="Pfam" id="PF00080">
    <property type="entry name" value="Sod_Cu"/>
    <property type="match status" value="1"/>
</dbReference>
<accession>A0A2T6C193</accession>
<organism evidence="6 7">
    <name type="scientific">Kordia periserrulae</name>
    <dbReference type="NCBI Taxonomy" id="701523"/>
    <lineage>
        <taxon>Bacteria</taxon>
        <taxon>Pseudomonadati</taxon>
        <taxon>Bacteroidota</taxon>
        <taxon>Flavobacteriia</taxon>
        <taxon>Flavobacteriales</taxon>
        <taxon>Flavobacteriaceae</taxon>
        <taxon>Kordia</taxon>
    </lineage>
</organism>
<proteinExistence type="inferred from homology"/>
<evidence type="ECO:0000313" key="7">
    <source>
        <dbReference type="Proteomes" id="UP000244090"/>
    </source>
</evidence>
<dbReference type="EMBL" id="QBKT01000003">
    <property type="protein sequence ID" value="PTX62080.1"/>
    <property type="molecule type" value="Genomic_DNA"/>
</dbReference>
<evidence type="ECO:0000256" key="1">
    <source>
        <dbReference type="ARBA" id="ARBA00010457"/>
    </source>
</evidence>
<dbReference type="EC" id="1.15.1.1" evidence="2"/>
<reference evidence="6 7" key="1">
    <citation type="submission" date="2018-04" db="EMBL/GenBank/DDBJ databases">
        <title>Genomic Encyclopedia of Archaeal and Bacterial Type Strains, Phase II (KMG-II): from individual species to whole genera.</title>
        <authorList>
            <person name="Goeker M."/>
        </authorList>
    </citation>
    <scope>NUCLEOTIDE SEQUENCE [LARGE SCALE GENOMIC DNA]</scope>
    <source>
        <strain evidence="6 7">DSM 25731</strain>
    </source>
</reference>
<evidence type="ECO:0000256" key="3">
    <source>
        <dbReference type="SAM" id="MobiDB-lite"/>
    </source>
</evidence>
<dbReference type="Gene3D" id="2.60.40.200">
    <property type="entry name" value="Superoxide dismutase, copper/zinc binding domain"/>
    <property type="match status" value="1"/>
</dbReference>
<sequence>MRKGIFMMLAGLLLITVSCSSNDKELTINLESKSGSDVSGTVTFTEVEGKVKMVAVMQGLEPGPHAIHIHEKADCSSADGTSAGGHWNPTAQPHGKWNAPEGYHKGDIGNFEADDEGKAEMEFSTDQWCVGCDDDTKNIVGKSIIVHAGVDDGKSQPSGNAGARISCGGIIK</sequence>
<dbReference type="GO" id="GO:0004784">
    <property type="term" value="F:superoxide dismutase activity"/>
    <property type="evidence" value="ECO:0007669"/>
    <property type="project" value="UniProtKB-EC"/>
</dbReference>
<comment type="cofactor">
    <cofactor evidence="2">
        <name>Zn(2+)</name>
        <dbReference type="ChEBI" id="CHEBI:29105"/>
    </cofactor>
    <text evidence="2">Binds 1 zinc ion per subunit.</text>
</comment>
<comment type="catalytic activity">
    <reaction evidence="2">
        <text>2 superoxide + 2 H(+) = H2O2 + O2</text>
        <dbReference type="Rhea" id="RHEA:20696"/>
        <dbReference type="ChEBI" id="CHEBI:15378"/>
        <dbReference type="ChEBI" id="CHEBI:15379"/>
        <dbReference type="ChEBI" id="CHEBI:16240"/>
        <dbReference type="ChEBI" id="CHEBI:18421"/>
        <dbReference type="EC" id="1.15.1.1"/>
    </reaction>
</comment>
<comment type="cofactor">
    <cofactor evidence="2">
        <name>Cu cation</name>
        <dbReference type="ChEBI" id="CHEBI:23378"/>
    </cofactor>
    <text evidence="2">Binds 1 copper ion per subunit.</text>
</comment>
<dbReference type="OrthoDB" id="9792957at2"/>
<keyword evidence="7" id="KW-1185">Reference proteome</keyword>
<protein>
    <recommendedName>
        <fullName evidence="2">Superoxide dismutase [Cu-Zn]</fullName>
        <ecNumber evidence="2">1.15.1.1</ecNumber>
    </recommendedName>
</protein>
<keyword evidence="2" id="KW-0862">Zinc</keyword>
<dbReference type="RefSeq" id="WP_108114301.1">
    <property type="nucleotide sequence ID" value="NZ_QBKT01000003.1"/>
</dbReference>
<feature type="domain" description="Superoxide dismutase copper/zinc binding" evidence="5">
    <location>
        <begin position="38"/>
        <end position="170"/>
    </location>
</feature>
<dbReference type="InterPro" id="IPR036423">
    <property type="entry name" value="SOD-like_Cu/Zn_dom_sf"/>
</dbReference>
<dbReference type="GO" id="GO:0005507">
    <property type="term" value="F:copper ion binding"/>
    <property type="evidence" value="ECO:0007669"/>
    <property type="project" value="InterPro"/>
</dbReference>
<comment type="caution">
    <text evidence="6">The sequence shown here is derived from an EMBL/GenBank/DDBJ whole genome shotgun (WGS) entry which is preliminary data.</text>
</comment>
<dbReference type="InterPro" id="IPR001424">
    <property type="entry name" value="SOD_Cu_Zn_dom"/>
</dbReference>
<gene>
    <name evidence="6" type="ORF">C8N46_103178</name>
</gene>
<dbReference type="SUPFAM" id="SSF49329">
    <property type="entry name" value="Cu,Zn superoxide dismutase-like"/>
    <property type="match status" value="1"/>
</dbReference>
<keyword evidence="4" id="KW-0732">Signal</keyword>
<feature type="chain" id="PRO_5015506755" description="Superoxide dismutase [Cu-Zn]" evidence="4">
    <location>
        <begin position="24"/>
        <end position="172"/>
    </location>
</feature>
<dbReference type="PANTHER" id="PTHR10003">
    <property type="entry name" value="SUPEROXIDE DISMUTASE CU-ZN -RELATED"/>
    <property type="match status" value="1"/>
</dbReference>
<dbReference type="CDD" id="cd00305">
    <property type="entry name" value="Cu-Zn_Superoxide_Dismutase"/>
    <property type="match status" value="1"/>
</dbReference>
<keyword evidence="2" id="KW-0479">Metal-binding</keyword>
<feature type="region of interest" description="Disordered" evidence="3">
    <location>
        <begin position="153"/>
        <end position="172"/>
    </location>
</feature>
<dbReference type="AlphaFoldDB" id="A0A2T6C193"/>
<keyword evidence="2" id="KW-0560">Oxidoreductase</keyword>
<name>A0A2T6C193_9FLAO</name>
<dbReference type="InterPro" id="IPR024134">
    <property type="entry name" value="SOD_Cu/Zn_/chaperone"/>
</dbReference>
<dbReference type="Proteomes" id="UP000244090">
    <property type="component" value="Unassembled WGS sequence"/>
</dbReference>
<comment type="similarity">
    <text evidence="1 2">Belongs to the Cu-Zn superoxide dismutase family.</text>
</comment>
<dbReference type="PROSITE" id="PS00332">
    <property type="entry name" value="SOD_CU_ZN_2"/>
    <property type="match status" value="1"/>
</dbReference>
<evidence type="ECO:0000313" key="6">
    <source>
        <dbReference type="EMBL" id="PTX62080.1"/>
    </source>
</evidence>
<comment type="function">
    <text evidence="2">Destroys radicals which are normally produced within the cells and which are toxic to biological systems.</text>
</comment>